<protein>
    <recommendedName>
        <fullName evidence="5">Copper transport protein</fullName>
    </recommendedName>
</protein>
<dbReference type="STRING" id="331117.A1D665"/>
<evidence type="ECO:0000313" key="6">
    <source>
        <dbReference type="EMBL" id="EAW21209.1"/>
    </source>
</evidence>
<dbReference type="OrthoDB" id="73901at2759"/>
<dbReference type="Proteomes" id="UP000006702">
    <property type="component" value="Unassembled WGS sequence"/>
</dbReference>
<keyword evidence="5" id="KW-0187">Copper transport</keyword>
<dbReference type="PANTHER" id="PTHR12483">
    <property type="entry name" value="SOLUTE CARRIER FAMILY 31 COPPER TRANSPORTERS"/>
    <property type="match status" value="1"/>
</dbReference>
<dbReference type="GO" id="GO:0005886">
    <property type="term" value="C:plasma membrane"/>
    <property type="evidence" value="ECO:0007669"/>
    <property type="project" value="TreeGrafter"/>
</dbReference>
<dbReference type="KEGG" id="nfi:NFIA_063700"/>
<dbReference type="InterPro" id="IPR007274">
    <property type="entry name" value="Cop_transporter"/>
</dbReference>
<dbReference type="OMA" id="MNMPAVF"/>
<proteinExistence type="inferred from homology"/>
<dbReference type="EMBL" id="DS027690">
    <property type="protein sequence ID" value="EAW21209.1"/>
    <property type="molecule type" value="Genomic_DNA"/>
</dbReference>
<dbReference type="GO" id="GO:0005375">
    <property type="term" value="F:copper ion transmembrane transporter activity"/>
    <property type="evidence" value="ECO:0007669"/>
    <property type="project" value="UniProtKB-UniRule"/>
</dbReference>
<dbReference type="HOGENOM" id="CLU_081053_0_0_1"/>
<feature type="transmembrane region" description="Helical" evidence="5">
    <location>
        <begin position="34"/>
        <end position="54"/>
    </location>
</feature>
<dbReference type="AlphaFoldDB" id="A1D665"/>
<evidence type="ECO:0000256" key="3">
    <source>
        <dbReference type="ARBA" id="ARBA00022989"/>
    </source>
</evidence>
<evidence type="ECO:0000256" key="4">
    <source>
        <dbReference type="ARBA" id="ARBA00023136"/>
    </source>
</evidence>
<keyword evidence="4 5" id="KW-0472">Membrane</keyword>
<comment type="subcellular location">
    <subcellularLocation>
        <location evidence="1 5">Membrane</location>
        <topology evidence="1 5">Multi-pass membrane protein</topology>
    </subcellularLocation>
</comment>
<keyword evidence="7" id="KW-1185">Reference proteome</keyword>
<keyword evidence="5" id="KW-0406">Ion transport</keyword>
<organism evidence="6 7">
    <name type="scientific">Neosartorya fischeri (strain ATCC 1020 / DSM 3700 / CBS 544.65 / FGSC A1164 / JCM 1740 / NRRL 181 / WB 181)</name>
    <name type="common">Aspergillus fischerianus</name>
    <dbReference type="NCBI Taxonomy" id="331117"/>
    <lineage>
        <taxon>Eukaryota</taxon>
        <taxon>Fungi</taxon>
        <taxon>Dikarya</taxon>
        <taxon>Ascomycota</taxon>
        <taxon>Pezizomycotina</taxon>
        <taxon>Eurotiomycetes</taxon>
        <taxon>Eurotiomycetidae</taxon>
        <taxon>Eurotiales</taxon>
        <taxon>Aspergillaceae</taxon>
        <taxon>Aspergillus</taxon>
        <taxon>Aspergillus subgen. Fumigati</taxon>
    </lineage>
</organism>
<keyword evidence="5" id="KW-0186">Copper</keyword>
<keyword evidence="3 5" id="KW-1133">Transmembrane helix</keyword>
<reference evidence="7" key="1">
    <citation type="journal article" date="2008" name="PLoS Genet.">
        <title>Genomic islands in the pathogenic filamentous fungus Aspergillus fumigatus.</title>
        <authorList>
            <person name="Fedorova N.D."/>
            <person name="Khaldi N."/>
            <person name="Joardar V.S."/>
            <person name="Maiti R."/>
            <person name="Amedeo P."/>
            <person name="Anderson M.J."/>
            <person name="Crabtree J."/>
            <person name="Silva J.C."/>
            <person name="Badger J.H."/>
            <person name="Albarraq A."/>
            <person name="Angiuoli S."/>
            <person name="Bussey H."/>
            <person name="Bowyer P."/>
            <person name="Cotty P.J."/>
            <person name="Dyer P.S."/>
            <person name="Egan A."/>
            <person name="Galens K."/>
            <person name="Fraser-Liggett C.M."/>
            <person name="Haas B.J."/>
            <person name="Inman J.M."/>
            <person name="Kent R."/>
            <person name="Lemieux S."/>
            <person name="Malavazi I."/>
            <person name="Orvis J."/>
            <person name="Roemer T."/>
            <person name="Ronning C.M."/>
            <person name="Sundaram J.P."/>
            <person name="Sutton G."/>
            <person name="Turner G."/>
            <person name="Venter J.C."/>
            <person name="White O.R."/>
            <person name="Whitty B.R."/>
            <person name="Youngman P."/>
            <person name="Wolfe K.H."/>
            <person name="Goldman G.H."/>
            <person name="Wortman J.R."/>
            <person name="Jiang B."/>
            <person name="Denning D.W."/>
            <person name="Nierman W.C."/>
        </authorList>
    </citation>
    <scope>NUCLEOTIDE SEQUENCE [LARGE SCALE GENOMIC DNA]</scope>
    <source>
        <strain evidence="7">ATCC 1020 / DSM 3700 / CBS 544.65 / FGSC A1164 / JCM 1740 / NRRL 181 / WB 181</strain>
    </source>
</reference>
<sequence length="218" mass="24870">MHQNDHSKGMTMSMVFDTSTEITLFFRGWTTTTAASYSLTLIFLFVLAVFNRFLGVLKFQLDVKHSEPTEGRVPKLQLPSARRRHAIPKDRKSPLPRYMQVAETDPEYEASFPSAQFLESDAERTRHEFPSDLNQEPQGPLVKRRWWSVYRRWSWRKDGTSSLLEGFRALVGYALMLAVMTFNVGVFCAVVGGIVVGELFLGRYAQPSLGWQDGACHD</sequence>
<evidence type="ECO:0000313" key="7">
    <source>
        <dbReference type="Proteomes" id="UP000006702"/>
    </source>
</evidence>
<comment type="similarity">
    <text evidence="5">Belongs to the copper transporter (Ctr) (TC 1.A.56) family. SLC31A subfamily.</text>
</comment>
<name>A1D665_NEOFI</name>
<gene>
    <name evidence="6" type="ORF">NFIA_063700</name>
</gene>
<keyword evidence="2 5" id="KW-0812">Transmembrane</keyword>
<evidence type="ECO:0000256" key="5">
    <source>
        <dbReference type="RuleBase" id="RU367022"/>
    </source>
</evidence>
<dbReference type="VEuPathDB" id="FungiDB:NFIA_063700"/>
<evidence type="ECO:0000256" key="2">
    <source>
        <dbReference type="ARBA" id="ARBA00022692"/>
    </source>
</evidence>
<feature type="transmembrane region" description="Helical" evidence="5">
    <location>
        <begin position="170"/>
        <end position="196"/>
    </location>
</feature>
<keyword evidence="5" id="KW-0813">Transport</keyword>
<dbReference type="Pfam" id="PF04145">
    <property type="entry name" value="Ctr"/>
    <property type="match status" value="1"/>
</dbReference>
<dbReference type="PANTHER" id="PTHR12483:SF27">
    <property type="entry name" value="COPPER TRANSPORT PROTEIN CTR1"/>
    <property type="match status" value="1"/>
</dbReference>
<dbReference type="GeneID" id="4589554"/>
<accession>A1D665</accession>
<dbReference type="eggNOG" id="ENOG502SQNR">
    <property type="taxonomic scope" value="Eukaryota"/>
</dbReference>
<evidence type="ECO:0000256" key="1">
    <source>
        <dbReference type="ARBA" id="ARBA00004141"/>
    </source>
</evidence>
<dbReference type="RefSeq" id="XP_001263106.1">
    <property type="nucleotide sequence ID" value="XM_001263105.1"/>
</dbReference>